<evidence type="ECO:0000259" key="1">
    <source>
        <dbReference type="SMART" id="SM00382"/>
    </source>
</evidence>
<dbReference type="Proteomes" id="UP000294829">
    <property type="component" value="Unassembled WGS sequence"/>
</dbReference>
<evidence type="ECO:0000313" key="3">
    <source>
        <dbReference type="Proteomes" id="UP000294829"/>
    </source>
</evidence>
<dbReference type="InterPro" id="IPR014862">
    <property type="entry name" value="TrwC"/>
</dbReference>
<reference evidence="2 3" key="1">
    <citation type="submission" date="2019-03" db="EMBL/GenBank/DDBJ databases">
        <title>Sapientia aquatica gen. nov., sp. nov., isolated from a crater lake.</title>
        <authorList>
            <person name="Felfoldi T."/>
            <person name="Szabo A."/>
            <person name="Toth E."/>
            <person name="Schumann P."/>
            <person name="Keki Z."/>
            <person name="Marialigeti K."/>
            <person name="Mathe I."/>
        </authorList>
    </citation>
    <scope>NUCLEOTIDE SEQUENCE [LARGE SCALE GENOMIC DNA]</scope>
    <source>
        <strain evidence="2 3">SA-152</strain>
    </source>
</reference>
<comment type="caution">
    <text evidence="2">The sequence shown here is derived from an EMBL/GenBank/DDBJ whole genome shotgun (WGS) entry which is preliminary data.</text>
</comment>
<organism evidence="2 3">
    <name type="scientific">Sapientia aquatica</name>
    <dbReference type="NCBI Taxonomy" id="1549640"/>
    <lineage>
        <taxon>Bacteria</taxon>
        <taxon>Pseudomonadati</taxon>
        <taxon>Pseudomonadota</taxon>
        <taxon>Betaproteobacteria</taxon>
        <taxon>Burkholderiales</taxon>
        <taxon>Oxalobacteraceae</taxon>
        <taxon>Sapientia</taxon>
    </lineage>
</organism>
<dbReference type="SUPFAM" id="SSF52540">
    <property type="entry name" value="P-loop containing nucleoside triphosphate hydrolases"/>
    <property type="match status" value="2"/>
</dbReference>
<dbReference type="CDD" id="cd18809">
    <property type="entry name" value="SF1_C_RecD"/>
    <property type="match status" value="1"/>
</dbReference>
<dbReference type="Pfam" id="PF13604">
    <property type="entry name" value="AAA_30"/>
    <property type="match status" value="1"/>
</dbReference>
<keyword evidence="3" id="KW-1185">Reference proteome</keyword>
<gene>
    <name evidence="2" type="ORF">E2I14_17565</name>
</gene>
<dbReference type="Pfam" id="PF08751">
    <property type="entry name" value="TrwC"/>
    <property type="match status" value="1"/>
</dbReference>
<accession>A0A4R5VRC3</accession>
<dbReference type="AlphaFoldDB" id="A0A4R5VRC3"/>
<dbReference type="InterPro" id="IPR014059">
    <property type="entry name" value="TraI/TrwC_relax"/>
</dbReference>
<dbReference type="OrthoDB" id="1634048at2"/>
<proteinExistence type="predicted"/>
<dbReference type="CDD" id="cd17933">
    <property type="entry name" value="DEXSc_RecD-like"/>
    <property type="match status" value="1"/>
</dbReference>
<name>A0A4R5VRC3_9BURK</name>
<dbReference type="InterPro" id="IPR003593">
    <property type="entry name" value="AAA+_ATPase"/>
</dbReference>
<dbReference type="SMART" id="SM00382">
    <property type="entry name" value="AAA"/>
    <property type="match status" value="1"/>
</dbReference>
<dbReference type="NCBIfam" id="TIGR02686">
    <property type="entry name" value="relax_trwC"/>
    <property type="match status" value="1"/>
</dbReference>
<sequence>MCLLRSAKMLSLSNVGNGQVAASYYESADDYYTSGHSPSRWWGDGAAHLGLQGGVDAKVFAELLDGQLPTGEMLHHAASGRRGGTDGTFSAPKSVSMQALVGGDRRIIEAHHLAVERALAYAQTLAACRVTADGIARNEATGNLVVACFAHDLSRACDPQLHTHCVMVNATRRSDGQWRAMDNQQIYRNKMLLGALYRAELARELQGLGYGIRLTHDDGRFELAHITEHQVKAFSQRSNAIEAYLKEHHGLERAEASAWDKKLIAVITRDKKTAVDRAYLRDEWQSLSEQNGIDYKGTTVPAHDMCRDLNELLDQALRHIGERQAAFSQQTLMQAMLERCVGTANLAEIEVALQDAVKCRRLIRDGNKLTTPAAQQIERAILDIEARGRGKLSAIYTGERHALRENLAHLSDGQCEAALGILLTHNQVIGIQGRAGVGKTTLLQVAAQEVRAQGYTVKGLAPSASAARELIGAGIEAETLAAFMHRENKGLHDKTLLIVDEAGMASSRQLHAVLDAVEKTGCRVVLVGDTAQLQAVEAGKPFAQLQAHGMHTAVVGQIQRQKNPLLKKAVELAVDGQVAMAVEVLDKHILQIAQANERFECIANDYINLPVKERVLTRVIAGTRSARNEINQRIHDKLGLKGQRQEVTILERKDHTEMQARSILSYQVGDVVLADSDYPSLCLKRGESATVVERLDSALVIERADGGRSMWQPALVTKLSGYVPVKRSLVVGDKVRITANDRTRGLINGDLAEVVAMDSKLHSLTLSMEDGRQVSLDSRRPMILDYGYCSTVYGSQGQTCDRIMIEADGHSTTANENMFYVAISRARYTVKIYTDDRELLPLAMSREIEKEAALDVRVACLEI</sequence>
<feature type="domain" description="AAA+ ATPase" evidence="1">
    <location>
        <begin position="425"/>
        <end position="584"/>
    </location>
</feature>
<dbReference type="InterPro" id="IPR027417">
    <property type="entry name" value="P-loop_NTPase"/>
</dbReference>
<protein>
    <submittedName>
        <fullName evidence="2">Conjugative relaxase</fullName>
    </submittedName>
</protein>
<dbReference type="NCBIfam" id="NF041492">
    <property type="entry name" value="MobF"/>
    <property type="match status" value="1"/>
</dbReference>
<dbReference type="Gene3D" id="3.40.50.300">
    <property type="entry name" value="P-loop containing nucleotide triphosphate hydrolases"/>
    <property type="match status" value="2"/>
</dbReference>
<evidence type="ECO:0000313" key="2">
    <source>
        <dbReference type="EMBL" id="TDK61200.1"/>
    </source>
</evidence>
<dbReference type="SUPFAM" id="SSF55464">
    <property type="entry name" value="Origin of replication-binding domain, RBD-like"/>
    <property type="match status" value="1"/>
</dbReference>
<dbReference type="EMBL" id="SMYL01000014">
    <property type="protein sequence ID" value="TDK61200.1"/>
    <property type="molecule type" value="Genomic_DNA"/>
</dbReference>